<evidence type="ECO:0000313" key="13">
    <source>
        <dbReference type="EMBL" id="GFK94251.1"/>
    </source>
</evidence>
<dbReference type="Gene3D" id="3.30.565.10">
    <property type="entry name" value="Histidine kinase-like ATPase, C-terminal domain"/>
    <property type="match status" value="1"/>
</dbReference>
<gene>
    <name evidence="13" type="primary">nreB</name>
    <name evidence="13" type="ORF">NNJEOMEG_02093</name>
</gene>
<dbReference type="PROSITE" id="PS50109">
    <property type="entry name" value="HIS_KIN"/>
    <property type="match status" value="1"/>
</dbReference>
<name>A0A6V8LUJ8_9BACT</name>
<feature type="coiled-coil region" evidence="9">
    <location>
        <begin position="152"/>
        <end position="190"/>
    </location>
</feature>
<proteinExistence type="predicted"/>
<dbReference type="InterPro" id="IPR000014">
    <property type="entry name" value="PAS"/>
</dbReference>
<dbReference type="GO" id="GO:0016020">
    <property type="term" value="C:membrane"/>
    <property type="evidence" value="ECO:0007669"/>
    <property type="project" value="InterPro"/>
</dbReference>
<dbReference type="GO" id="GO:0005524">
    <property type="term" value="F:ATP binding"/>
    <property type="evidence" value="ECO:0007669"/>
    <property type="project" value="UniProtKB-KW"/>
</dbReference>
<dbReference type="InterPro" id="IPR003594">
    <property type="entry name" value="HATPase_dom"/>
</dbReference>
<evidence type="ECO:0000259" key="10">
    <source>
        <dbReference type="PROSITE" id="PS50109"/>
    </source>
</evidence>
<keyword evidence="6 13" id="KW-0418">Kinase</keyword>
<dbReference type="InterPro" id="IPR050482">
    <property type="entry name" value="Sensor_HK_TwoCompSys"/>
</dbReference>
<dbReference type="InterPro" id="IPR013655">
    <property type="entry name" value="PAS_fold_3"/>
</dbReference>
<dbReference type="InterPro" id="IPR011712">
    <property type="entry name" value="Sig_transdc_His_kin_sub3_dim/P"/>
</dbReference>
<organism evidence="13 14">
    <name type="scientific">Fundidesulfovibrio magnetotacticus</name>
    <dbReference type="NCBI Taxonomy" id="2730080"/>
    <lineage>
        <taxon>Bacteria</taxon>
        <taxon>Pseudomonadati</taxon>
        <taxon>Thermodesulfobacteriota</taxon>
        <taxon>Desulfovibrionia</taxon>
        <taxon>Desulfovibrionales</taxon>
        <taxon>Desulfovibrionaceae</taxon>
        <taxon>Fundidesulfovibrio</taxon>
    </lineage>
</organism>
<dbReference type="RefSeq" id="WP_173084157.1">
    <property type="nucleotide sequence ID" value="NZ_BLTE01000009.1"/>
</dbReference>
<dbReference type="SMART" id="SM00387">
    <property type="entry name" value="HATPase_c"/>
    <property type="match status" value="1"/>
</dbReference>
<evidence type="ECO:0000256" key="6">
    <source>
        <dbReference type="ARBA" id="ARBA00022777"/>
    </source>
</evidence>
<evidence type="ECO:0000256" key="8">
    <source>
        <dbReference type="ARBA" id="ARBA00023012"/>
    </source>
</evidence>
<dbReference type="SUPFAM" id="SSF55874">
    <property type="entry name" value="ATPase domain of HSP90 chaperone/DNA topoisomerase II/histidine kinase"/>
    <property type="match status" value="1"/>
</dbReference>
<evidence type="ECO:0000256" key="7">
    <source>
        <dbReference type="ARBA" id="ARBA00022840"/>
    </source>
</evidence>
<feature type="domain" description="Histidine kinase" evidence="10">
    <location>
        <begin position="215"/>
        <end position="404"/>
    </location>
</feature>
<dbReference type="Proteomes" id="UP000494245">
    <property type="component" value="Unassembled WGS sequence"/>
</dbReference>
<dbReference type="PROSITE" id="PS50113">
    <property type="entry name" value="PAC"/>
    <property type="match status" value="1"/>
</dbReference>
<evidence type="ECO:0000313" key="14">
    <source>
        <dbReference type="Proteomes" id="UP000494245"/>
    </source>
</evidence>
<dbReference type="Pfam" id="PF07730">
    <property type="entry name" value="HisKA_3"/>
    <property type="match status" value="1"/>
</dbReference>
<keyword evidence="3" id="KW-0597">Phosphoprotein</keyword>
<dbReference type="CDD" id="cd16917">
    <property type="entry name" value="HATPase_UhpB-NarQ-NarX-like"/>
    <property type="match status" value="1"/>
</dbReference>
<protein>
    <recommendedName>
        <fullName evidence="2">histidine kinase</fullName>
        <ecNumber evidence="2">2.7.13.3</ecNumber>
    </recommendedName>
</protein>
<keyword evidence="9" id="KW-0175">Coiled coil</keyword>
<evidence type="ECO:0000256" key="4">
    <source>
        <dbReference type="ARBA" id="ARBA00022679"/>
    </source>
</evidence>
<reference evidence="13 14" key="2">
    <citation type="submission" date="2020-05" db="EMBL/GenBank/DDBJ databases">
        <title>Draft genome sequence of Desulfovibrio sp. strainFSS-1.</title>
        <authorList>
            <person name="Shimoshige H."/>
            <person name="Kobayashi H."/>
            <person name="Maekawa T."/>
        </authorList>
    </citation>
    <scope>NUCLEOTIDE SEQUENCE [LARGE SCALE GENOMIC DNA]</scope>
    <source>
        <strain evidence="13 14">SIID29052-01</strain>
    </source>
</reference>
<keyword evidence="7" id="KW-0067">ATP-binding</keyword>
<sequence length="414" mass="46575">MKRLPARLATRLRLSVGARRLRERLAVFRTVADGTYDWELWIGPAGDVRYVSPSCLRVTGRPAEAVRAEPDFFRRSIHPEDYPAWRRLMEQSLQRDVPSLDFRIRRPDGALVWLAQETTRVFGPDGSFKGLRLSLRDVTDRVSAQQALREAHERLEERVLERTAELDRANRELRTEIRRGNRTRRELERSRERFRSLSTYLQQRIEEERTRIAREIHDELGQNLTALNMGLFSLETPQARTDPQRIAALRAIVAGTVESVQRIARELRPAILDELGLAEAVAWRARTFQESSGIAVGVETGPGITGVTPEVSTALYRVFQEGLTNVARHAGATRVRVRLTRSRGRLRLEVADNGRGLDPKALDAPGSLGLTGMRERVRAVGGRMDIGAAPGGGTLLCANVPERVPRAGRRKVSP</sequence>
<dbReference type="NCBIfam" id="TIGR00229">
    <property type="entry name" value="sensory_box"/>
    <property type="match status" value="1"/>
</dbReference>
<comment type="caution">
    <text evidence="13">The sequence shown here is derived from an EMBL/GenBank/DDBJ whole genome shotgun (WGS) entry which is preliminary data.</text>
</comment>
<dbReference type="GO" id="GO:0000155">
    <property type="term" value="F:phosphorelay sensor kinase activity"/>
    <property type="evidence" value="ECO:0007669"/>
    <property type="project" value="InterPro"/>
</dbReference>
<dbReference type="InterPro" id="IPR005467">
    <property type="entry name" value="His_kinase_dom"/>
</dbReference>
<dbReference type="InterPro" id="IPR035965">
    <property type="entry name" value="PAS-like_dom_sf"/>
</dbReference>
<accession>A0A6V8LUJ8</accession>
<evidence type="ECO:0000256" key="9">
    <source>
        <dbReference type="SAM" id="Coils"/>
    </source>
</evidence>
<feature type="domain" description="PAC" evidence="12">
    <location>
        <begin position="98"/>
        <end position="150"/>
    </location>
</feature>
<reference evidence="13 14" key="1">
    <citation type="submission" date="2020-04" db="EMBL/GenBank/DDBJ databases">
        <authorList>
            <consortium name="Desulfovibrio sp. FSS-1 genome sequencing consortium"/>
            <person name="Shimoshige H."/>
            <person name="Kobayashi H."/>
            <person name="Maekawa T."/>
        </authorList>
    </citation>
    <scope>NUCLEOTIDE SEQUENCE [LARGE SCALE GENOMIC DNA]</scope>
    <source>
        <strain evidence="13 14">SIID29052-01</strain>
    </source>
</reference>
<evidence type="ECO:0000259" key="11">
    <source>
        <dbReference type="PROSITE" id="PS50112"/>
    </source>
</evidence>
<keyword evidence="4 13" id="KW-0808">Transferase</keyword>
<dbReference type="AlphaFoldDB" id="A0A6V8LUJ8"/>
<dbReference type="Pfam" id="PF08447">
    <property type="entry name" value="PAS_3"/>
    <property type="match status" value="1"/>
</dbReference>
<dbReference type="CDD" id="cd00130">
    <property type="entry name" value="PAS"/>
    <property type="match status" value="1"/>
</dbReference>
<dbReference type="InterPro" id="IPR001610">
    <property type="entry name" value="PAC"/>
</dbReference>
<feature type="domain" description="PAS" evidence="11">
    <location>
        <begin position="46"/>
        <end position="96"/>
    </location>
</feature>
<dbReference type="Pfam" id="PF02518">
    <property type="entry name" value="HATPase_c"/>
    <property type="match status" value="1"/>
</dbReference>
<evidence type="ECO:0000256" key="2">
    <source>
        <dbReference type="ARBA" id="ARBA00012438"/>
    </source>
</evidence>
<dbReference type="PANTHER" id="PTHR24421">
    <property type="entry name" value="NITRATE/NITRITE SENSOR PROTEIN NARX-RELATED"/>
    <property type="match status" value="1"/>
</dbReference>
<evidence type="ECO:0000256" key="1">
    <source>
        <dbReference type="ARBA" id="ARBA00000085"/>
    </source>
</evidence>
<dbReference type="SUPFAM" id="SSF55785">
    <property type="entry name" value="PYP-like sensor domain (PAS domain)"/>
    <property type="match status" value="1"/>
</dbReference>
<evidence type="ECO:0000259" key="12">
    <source>
        <dbReference type="PROSITE" id="PS50113"/>
    </source>
</evidence>
<evidence type="ECO:0000256" key="3">
    <source>
        <dbReference type="ARBA" id="ARBA00022553"/>
    </source>
</evidence>
<keyword evidence="14" id="KW-1185">Reference proteome</keyword>
<dbReference type="Gene3D" id="3.30.450.20">
    <property type="entry name" value="PAS domain"/>
    <property type="match status" value="1"/>
</dbReference>
<dbReference type="EMBL" id="BLTE01000009">
    <property type="protein sequence ID" value="GFK94251.1"/>
    <property type="molecule type" value="Genomic_DNA"/>
</dbReference>
<dbReference type="EC" id="2.7.13.3" evidence="2"/>
<dbReference type="PANTHER" id="PTHR24421:SF10">
    <property type="entry name" value="NITRATE_NITRITE SENSOR PROTEIN NARQ"/>
    <property type="match status" value="1"/>
</dbReference>
<dbReference type="PROSITE" id="PS50112">
    <property type="entry name" value="PAS"/>
    <property type="match status" value="1"/>
</dbReference>
<dbReference type="InterPro" id="IPR000700">
    <property type="entry name" value="PAS-assoc_C"/>
</dbReference>
<dbReference type="GO" id="GO:0046983">
    <property type="term" value="F:protein dimerization activity"/>
    <property type="evidence" value="ECO:0007669"/>
    <property type="project" value="InterPro"/>
</dbReference>
<dbReference type="SMART" id="SM00086">
    <property type="entry name" value="PAC"/>
    <property type="match status" value="1"/>
</dbReference>
<comment type="catalytic activity">
    <reaction evidence="1">
        <text>ATP + protein L-histidine = ADP + protein N-phospho-L-histidine.</text>
        <dbReference type="EC" id="2.7.13.3"/>
    </reaction>
</comment>
<keyword evidence="8" id="KW-0902">Two-component regulatory system</keyword>
<dbReference type="Gene3D" id="1.20.5.1930">
    <property type="match status" value="1"/>
</dbReference>
<evidence type="ECO:0000256" key="5">
    <source>
        <dbReference type="ARBA" id="ARBA00022741"/>
    </source>
</evidence>
<keyword evidence="5" id="KW-0547">Nucleotide-binding</keyword>
<dbReference type="InterPro" id="IPR036890">
    <property type="entry name" value="HATPase_C_sf"/>
</dbReference>